<dbReference type="Pfam" id="PF01544">
    <property type="entry name" value="CorA"/>
    <property type="match status" value="1"/>
</dbReference>
<feature type="transmembrane region" description="Helical" evidence="2">
    <location>
        <begin position="515"/>
        <end position="533"/>
    </location>
</feature>
<dbReference type="STRING" id="97359.A0A550C5T5"/>
<feature type="region of interest" description="Disordered" evidence="1">
    <location>
        <begin position="63"/>
        <end position="126"/>
    </location>
</feature>
<dbReference type="EMBL" id="VDMD01000023">
    <property type="protein sequence ID" value="TRM60169.1"/>
    <property type="molecule type" value="Genomic_DNA"/>
</dbReference>
<feature type="compositionally biased region" description="Basic and acidic residues" evidence="1">
    <location>
        <begin position="1"/>
        <end position="12"/>
    </location>
</feature>
<feature type="compositionally biased region" description="Basic residues" evidence="1">
    <location>
        <begin position="108"/>
        <end position="121"/>
    </location>
</feature>
<dbReference type="InterPro" id="IPR044089">
    <property type="entry name" value="Alr1-like"/>
</dbReference>
<feature type="region of interest" description="Disordered" evidence="1">
    <location>
        <begin position="303"/>
        <end position="357"/>
    </location>
</feature>
<dbReference type="InterPro" id="IPR002523">
    <property type="entry name" value="MgTranspt_CorA/ZnTranspt_ZntB"/>
</dbReference>
<feature type="region of interest" description="Disordered" evidence="1">
    <location>
        <begin position="1"/>
        <end position="49"/>
    </location>
</feature>
<dbReference type="GO" id="GO:0016020">
    <property type="term" value="C:membrane"/>
    <property type="evidence" value="ECO:0007669"/>
    <property type="project" value="InterPro"/>
</dbReference>
<name>A0A550C5T5_9AGAR</name>
<feature type="compositionally biased region" description="Polar residues" evidence="1">
    <location>
        <begin position="316"/>
        <end position="328"/>
    </location>
</feature>
<dbReference type="GO" id="GO:0010961">
    <property type="term" value="P:intracellular magnesium ion homeostasis"/>
    <property type="evidence" value="ECO:0007669"/>
    <property type="project" value="TreeGrafter"/>
</dbReference>
<organism evidence="3 4">
    <name type="scientific">Schizophyllum amplum</name>
    <dbReference type="NCBI Taxonomy" id="97359"/>
    <lineage>
        <taxon>Eukaryota</taxon>
        <taxon>Fungi</taxon>
        <taxon>Dikarya</taxon>
        <taxon>Basidiomycota</taxon>
        <taxon>Agaricomycotina</taxon>
        <taxon>Agaricomycetes</taxon>
        <taxon>Agaricomycetidae</taxon>
        <taxon>Agaricales</taxon>
        <taxon>Schizophyllaceae</taxon>
        <taxon>Schizophyllum</taxon>
    </lineage>
</organism>
<evidence type="ECO:0008006" key="5">
    <source>
        <dbReference type="Google" id="ProtNLM"/>
    </source>
</evidence>
<dbReference type="GO" id="GO:0015095">
    <property type="term" value="F:magnesium ion transmembrane transporter activity"/>
    <property type="evidence" value="ECO:0007669"/>
    <property type="project" value="InterPro"/>
</dbReference>
<sequence length="588" mass="66609">MTQIKAREEARQIPRAFSLYLPPSLAEPPSRRRGEAPTPAPRITTTSSLNTILGQLDVALKRSGKARRAQARSRPARQPAADPVEEHQDYMMHEGPSRERSPSPAGPHMRRRHRSRNKGKRPAFMPHLPPPLVALPKAWFLDVASPTWRDLQAIGKLLHLHPLTLEDILQQDPREKFELYQKLGYHFVSFRIIETHAQRREKRKAPYFAHLDEEQGGSIIGESNIYLVVFNEGICLFHYTDISEHTDRIRNRILQLENVVDMSSEWIAHGVLDSIVDSFFPFLEEIEQECLLIEDVVFGGKVPDDPAPTPSSTDTLLDSESAKSQAKSPSKHEVIEMEKLPTTKLPPPSATRTRFAVPPPMPILRRIRRHVHKRWRRVFSAREAEGEVGAQTVSLTNAAINLSSHTNLSNTPLRRMARTRRLVTQLVRLLASKSEVVTQITKRLLTTARRAGVGRGTSPEERLEVAIYMGDVQDHILTLHHALAHYERMLSQSHPAYLSQLRHTVNVSKQGSDKALIVLTVVSIAVLTCQAVIGLFSQNIKVPNNRHSGKYNVFGIVISLAVFTLFIYLNVVRYWWRKAKRRHAAAAL</sequence>
<proteinExistence type="predicted"/>
<protein>
    <recommendedName>
        <fullName evidence="5">Cora-like Mg2+ transporter protein-domain-containing protein</fullName>
    </recommendedName>
</protein>
<keyword evidence="4" id="KW-1185">Reference proteome</keyword>
<dbReference type="SUPFAM" id="SSF143865">
    <property type="entry name" value="CorA soluble domain-like"/>
    <property type="match status" value="1"/>
</dbReference>
<comment type="caution">
    <text evidence="3">The sequence shown here is derived from an EMBL/GenBank/DDBJ whole genome shotgun (WGS) entry which is preliminary data.</text>
</comment>
<keyword evidence="2" id="KW-1133">Transmembrane helix</keyword>
<reference evidence="3 4" key="1">
    <citation type="journal article" date="2019" name="New Phytol.">
        <title>Comparative genomics reveals unique wood-decay strategies and fruiting body development in the Schizophyllaceae.</title>
        <authorList>
            <person name="Almasi E."/>
            <person name="Sahu N."/>
            <person name="Krizsan K."/>
            <person name="Balint B."/>
            <person name="Kovacs G.M."/>
            <person name="Kiss B."/>
            <person name="Cseklye J."/>
            <person name="Drula E."/>
            <person name="Henrissat B."/>
            <person name="Nagy I."/>
            <person name="Chovatia M."/>
            <person name="Adam C."/>
            <person name="LaButti K."/>
            <person name="Lipzen A."/>
            <person name="Riley R."/>
            <person name="Grigoriev I.V."/>
            <person name="Nagy L.G."/>
        </authorList>
    </citation>
    <scope>NUCLEOTIDE SEQUENCE [LARGE SCALE GENOMIC DNA]</scope>
    <source>
        <strain evidence="3 4">NL-1724</strain>
    </source>
</reference>
<feature type="compositionally biased region" description="Basic and acidic residues" evidence="1">
    <location>
        <begin position="84"/>
        <end position="101"/>
    </location>
</feature>
<evidence type="ECO:0000313" key="4">
    <source>
        <dbReference type="Proteomes" id="UP000320762"/>
    </source>
</evidence>
<evidence type="ECO:0000256" key="2">
    <source>
        <dbReference type="SAM" id="Phobius"/>
    </source>
</evidence>
<gene>
    <name evidence="3" type="ORF">BD626DRAFT_505699</name>
</gene>
<accession>A0A550C5T5</accession>
<feature type="compositionally biased region" description="Basic residues" evidence="1">
    <location>
        <begin position="63"/>
        <end position="75"/>
    </location>
</feature>
<feature type="compositionally biased region" description="Basic and acidic residues" evidence="1">
    <location>
        <begin position="330"/>
        <end position="341"/>
    </location>
</feature>
<dbReference type="OrthoDB" id="29879at2759"/>
<dbReference type="InterPro" id="IPR045861">
    <property type="entry name" value="CorA_cytoplasmic_dom"/>
</dbReference>
<evidence type="ECO:0000313" key="3">
    <source>
        <dbReference type="EMBL" id="TRM60169.1"/>
    </source>
</evidence>
<evidence type="ECO:0000256" key="1">
    <source>
        <dbReference type="SAM" id="MobiDB-lite"/>
    </source>
</evidence>
<dbReference type="CDD" id="cd12829">
    <property type="entry name" value="Alr1p-like"/>
    <property type="match status" value="1"/>
</dbReference>
<dbReference type="Gene3D" id="1.20.58.340">
    <property type="entry name" value="Magnesium transport protein CorA, transmembrane region"/>
    <property type="match status" value="3"/>
</dbReference>
<dbReference type="AlphaFoldDB" id="A0A550C5T5"/>
<keyword evidence="2" id="KW-0812">Transmembrane</keyword>
<feature type="transmembrane region" description="Helical" evidence="2">
    <location>
        <begin position="553"/>
        <end position="572"/>
    </location>
</feature>
<keyword evidence="2" id="KW-0472">Membrane</keyword>
<dbReference type="Gene3D" id="3.30.460.20">
    <property type="entry name" value="CorA soluble domain-like"/>
    <property type="match status" value="1"/>
</dbReference>
<dbReference type="PANTHER" id="PTHR21535">
    <property type="entry name" value="MAGNESIUM AND COBALT TRANSPORT PROTEIN/MITOCHONDRIAL IMPORT INNER MEMBRANE TRANSLOCASE SUBUNIT TIM8"/>
    <property type="match status" value="1"/>
</dbReference>
<dbReference type="Proteomes" id="UP000320762">
    <property type="component" value="Unassembled WGS sequence"/>
</dbReference>
<dbReference type="PANTHER" id="PTHR21535:SF90">
    <property type="entry name" value="CORA METAL ION TRANSPORTER"/>
    <property type="match status" value="1"/>
</dbReference>